<proteinExistence type="inferred from homology"/>
<evidence type="ECO:0000256" key="1">
    <source>
        <dbReference type="ARBA" id="ARBA00008779"/>
    </source>
</evidence>
<keyword evidence="3" id="KW-0378">Hydrolase</keyword>
<dbReference type="AlphaFoldDB" id="A0A7W5DX20"/>
<comment type="caution">
    <text evidence="7">The sequence shown here is derived from an EMBL/GenBank/DDBJ whole genome shotgun (WGS) entry which is preliminary data.</text>
</comment>
<dbReference type="InterPro" id="IPR017850">
    <property type="entry name" value="Alkaline_phosphatase_core_sf"/>
</dbReference>
<name>A0A7W5DX20_9BACT</name>
<reference evidence="7 8" key="1">
    <citation type="submission" date="2020-08" db="EMBL/GenBank/DDBJ databases">
        <title>Genomic Encyclopedia of Type Strains, Phase III (KMG-III): the genomes of soil and plant-associated and newly described type strains.</title>
        <authorList>
            <person name="Whitman W."/>
        </authorList>
    </citation>
    <scope>NUCLEOTIDE SEQUENCE [LARGE SCALE GENOMIC DNA]</scope>
    <source>
        <strain evidence="7 8">CECT 8075</strain>
    </source>
</reference>
<evidence type="ECO:0000256" key="5">
    <source>
        <dbReference type="SAM" id="MobiDB-lite"/>
    </source>
</evidence>
<evidence type="ECO:0000256" key="4">
    <source>
        <dbReference type="ARBA" id="ARBA00022837"/>
    </source>
</evidence>
<keyword evidence="8" id="KW-1185">Reference proteome</keyword>
<dbReference type="Proteomes" id="UP000536179">
    <property type="component" value="Unassembled WGS sequence"/>
</dbReference>
<comment type="similarity">
    <text evidence="1">Belongs to the sulfatase family.</text>
</comment>
<feature type="domain" description="Sulfatase N-terminal" evidence="6">
    <location>
        <begin position="26"/>
        <end position="331"/>
    </location>
</feature>
<dbReference type="InterPro" id="IPR050738">
    <property type="entry name" value="Sulfatase"/>
</dbReference>
<feature type="region of interest" description="Disordered" evidence="5">
    <location>
        <begin position="434"/>
        <end position="462"/>
    </location>
</feature>
<dbReference type="EMBL" id="JACHXU010000004">
    <property type="protein sequence ID" value="MBB3205759.1"/>
    <property type="molecule type" value="Genomic_DNA"/>
</dbReference>
<dbReference type="InterPro" id="IPR000917">
    <property type="entry name" value="Sulfatase_N"/>
</dbReference>
<dbReference type="PROSITE" id="PS00149">
    <property type="entry name" value="SULFATASE_2"/>
    <property type="match status" value="1"/>
</dbReference>
<evidence type="ECO:0000256" key="3">
    <source>
        <dbReference type="ARBA" id="ARBA00022801"/>
    </source>
</evidence>
<dbReference type="GO" id="GO:0046872">
    <property type="term" value="F:metal ion binding"/>
    <property type="evidence" value="ECO:0007669"/>
    <property type="project" value="UniProtKB-KW"/>
</dbReference>
<dbReference type="SUPFAM" id="SSF53649">
    <property type="entry name" value="Alkaline phosphatase-like"/>
    <property type="match status" value="1"/>
</dbReference>
<organism evidence="7 8">
    <name type="scientific">Aporhodopirellula rubra</name>
    <dbReference type="NCBI Taxonomy" id="980271"/>
    <lineage>
        <taxon>Bacteria</taxon>
        <taxon>Pseudomonadati</taxon>
        <taxon>Planctomycetota</taxon>
        <taxon>Planctomycetia</taxon>
        <taxon>Pirellulales</taxon>
        <taxon>Pirellulaceae</taxon>
        <taxon>Aporhodopirellula</taxon>
    </lineage>
</organism>
<dbReference type="PANTHER" id="PTHR42693">
    <property type="entry name" value="ARYLSULFATASE FAMILY MEMBER"/>
    <property type="match status" value="1"/>
</dbReference>
<dbReference type="RefSeq" id="WP_184303646.1">
    <property type="nucleotide sequence ID" value="NZ_JACHXU010000004.1"/>
</dbReference>
<keyword evidence="2" id="KW-0479">Metal-binding</keyword>
<feature type="compositionally biased region" description="Basic and acidic residues" evidence="5">
    <location>
        <begin position="444"/>
        <end position="462"/>
    </location>
</feature>
<dbReference type="GO" id="GO:0004065">
    <property type="term" value="F:arylsulfatase activity"/>
    <property type="evidence" value="ECO:0007669"/>
    <property type="project" value="TreeGrafter"/>
</dbReference>
<evidence type="ECO:0000256" key="2">
    <source>
        <dbReference type="ARBA" id="ARBA00022723"/>
    </source>
</evidence>
<evidence type="ECO:0000259" key="6">
    <source>
        <dbReference type="Pfam" id="PF00884"/>
    </source>
</evidence>
<sequence length="462" mass="51106">MINRFAFVFLFAALCHGATDAGERANVVLIVADDLGFSDVGFNGCKEIPTPHLDALAADGVIFEAGYGSHSYCSPSRAGLLSGRYQQRFGHECNPGAYGEDDVAGLPLSETLISDVLVENGYRTGAIGKWHLGDAPSFWPTRRGFQDWFGFPGGGMSYWGDAGKRKGVMRNGEIVPKSELSYLTDDFSSEAVEFIQRNQADPFFVYLAYNAPHGPDHVTREHLKKTEHIEYGERAVYGAMVAAMDEGIGRVVSELKKHDLYDNTLIVFFSDNGGRADHAVNFPYRGHKGMLFEGGIRVPFTVTWPAKLAGGRRYSLPISALDLFPTILDAARVAVPEDLELDGVSLLPYLNEGTQTAPHETLYWRYAAGDDRYGYAVRHGNDKLVYSIYKGKHLLFDLANDPWERNDLAEQQPEKVERMVAIYKEWDAGLVEPKWGDPHGANIGKEEGRRQAAVDAASRGEK</sequence>
<evidence type="ECO:0000313" key="7">
    <source>
        <dbReference type="EMBL" id="MBB3205759.1"/>
    </source>
</evidence>
<gene>
    <name evidence="7" type="ORF">FHS27_001563</name>
</gene>
<dbReference type="PANTHER" id="PTHR42693:SF53">
    <property type="entry name" value="ENDO-4-O-SULFATASE"/>
    <property type="match status" value="1"/>
</dbReference>
<dbReference type="InterPro" id="IPR024607">
    <property type="entry name" value="Sulfatase_CS"/>
</dbReference>
<dbReference type="Gene3D" id="3.40.720.10">
    <property type="entry name" value="Alkaline Phosphatase, subunit A"/>
    <property type="match status" value="1"/>
</dbReference>
<protein>
    <submittedName>
        <fullName evidence="7">Arylsulfatase A-like enzyme</fullName>
    </submittedName>
</protein>
<accession>A0A7W5DX20</accession>
<evidence type="ECO:0000313" key="8">
    <source>
        <dbReference type="Proteomes" id="UP000536179"/>
    </source>
</evidence>
<dbReference type="Gene3D" id="3.30.1120.10">
    <property type="match status" value="1"/>
</dbReference>
<dbReference type="Pfam" id="PF00884">
    <property type="entry name" value="Sulfatase"/>
    <property type="match status" value="1"/>
</dbReference>
<keyword evidence="4" id="KW-0106">Calcium</keyword>